<evidence type="ECO:0000256" key="2">
    <source>
        <dbReference type="SAM" id="Phobius"/>
    </source>
</evidence>
<sequence length="189" mass="20545">MCGNIACVAAVLLGIDVGWQPLPEGGLLYMIQIEPYLLETLKSGEPIQSGVPPYLKDVRAYRIMVGTAELPRELAAEDIDLPASAAAAVDQPNVIEPAPDSKPIDAQAAGYLEQPSTKAKGESKSPSEKGPGQEGPQQDQTEKPWTFLIVALFTLFGSIGANVYLGWITWNTRSRYRSLVEARRYSELQ</sequence>
<dbReference type="AlphaFoldDB" id="X0TH06"/>
<keyword evidence="2" id="KW-0472">Membrane</keyword>
<comment type="caution">
    <text evidence="3">The sequence shown here is derived from an EMBL/GenBank/DDBJ whole genome shotgun (WGS) entry which is preliminary data.</text>
</comment>
<feature type="region of interest" description="Disordered" evidence="1">
    <location>
        <begin position="114"/>
        <end position="141"/>
    </location>
</feature>
<accession>X0TH06</accession>
<feature type="transmembrane region" description="Helical" evidence="2">
    <location>
        <begin position="145"/>
        <end position="167"/>
    </location>
</feature>
<protein>
    <submittedName>
        <fullName evidence="3">Uncharacterized protein</fullName>
    </submittedName>
</protein>
<name>X0TH06_9ZZZZ</name>
<evidence type="ECO:0000256" key="1">
    <source>
        <dbReference type="SAM" id="MobiDB-lite"/>
    </source>
</evidence>
<proteinExistence type="predicted"/>
<dbReference type="EMBL" id="BARS01011673">
    <property type="protein sequence ID" value="GAF92494.1"/>
    <property type="molecule type" value="Genomic_DNA"/>
</dbReference>
<evidence type="ECO:0000313" key="3">
    <source>
        <dbReference type="EMBL" id="GAF92494.1"/>
    </source>
</evidence>
<reference evidence="3" key="1">
    <citation type="journal article" date="2014" name="Front. Microbiol.">
        <title>High frequency of phylogenetically diverse reductive dehalogenase-homologous genes in deep subseafloor sedimentary metagenomes.</title>
        <authorList>
            <person name="Kawai M."/>
            <person name="Futagami T."/>
            <person name="Toyoda A."/>
            <person name="Takaki Y."/>
            <person name="Nishi S."/>
            <person name="Hori S."/>
            <person name="Arai W."/>
            <person name="Tsubouchi T."/>
            <person name="Morono Y."/>
            <person name="Uchiyama I."/>
            <person name="Ito T."/>
            <person name="Fujiyama A."/>
            <person name="Inagaki F."/>
            <person name="Takami H."/>
        </authorList>
    </citation>
    <scope>NUCLEOTIDE SEQUENCE</scope>
    <source>
        <strain evidence="3">Expedition CK06-06</strain>
    </source>
</reference>
<gene>
    <name evidence="3" type="ORF">S01H1_21141</name>
</gene>
<keyword evidence="2" id="KW-1133">Transmembrane helix</keyword>
<organism evidence="3">
    <name type="scientific">marine sediment metagenome</name>
    <dbReference type="NCBI Taxonomy" id="412755"/>
    <lineage>
        <taxon>unclassified sequences</taxon>
        <taxon>metagenomes</taxon>
        <taxon>ecological metagenomes</taxon>
    </lineage>
</organism>
<keyword evidence="2" id="KW-0812">Transmembrane</keyword>